<evidence type="ECO:0000313" key="2">
    <source>
        <dbReference type="Proteomes" id="UP000070352"/>
    </source>
</evidence>
<dbReference type="Proteomes" id="UP000070352">
    <property type="component" value="Unassembled WGS sequence"/>
</dbReference>
<dbReference type="EMBL" id="LSKU01000001">
    <property type="protein sequence ID" value="KXG43733.1"/>
    <property type="molecule type" value="Genomic_DNA"/>
</dbReference>
<name>A0A135L4F7_9BACI</name>
<evidence type="ECO:0000313" key="1">
    <source>
        <dbReference type="EMBL" id="KXG43733.1"/>
    </source>
</evidence>
<comment type="caution">
    <text evidence="1">The sequence shown here is derived from an EMBL/GenBank/DDBJ whole genome shotgun (WGS) entry which is preliminary data.</text>
</comment>
<dbReference type="InterPro" id="IPR025833">
    <property type="entry name" value="GDYXXLXY"/>
</dbReference>
<sequence>MFGEEITLETKPVDPRDLFRGDYVSLRFTINDVPLELFPNELKSQESFYRFKDKDFYAVLKKEGDYYIVYVDYQIDRYFIPENTGKELEDLSRKGEL</sequence>
<dbReference type="AlphaFoldDB" id="A0A135L4F7"/>
<organism evidence="1 2">
    <name type="scientific">Tepidibacillus decaturensis</name>
    <dbReference type="NCBI Taxonomy" id="1413211"/>
    <lineage>
        <taxon>Bacteria</taxon>
        <taxon>Bacillati</taxon>
        <taxon>Bacillota</taxon>
        <taxon>Bacilli</taxon>
        <taxon>Bacillales</taxon>
        <taxon>Bacillaceae</taxon>
        <taxon>Tepidibacillus</taxon>
    </lineage>
</organism>
<dbReference type="Pfam" id="PF14345">
    <property type="entry name" value="GDYXXLXY"/>
    <property type="match status" value="1"/>
</dbReference>
<reference evidence="1 2" key="1">
    <citation type="submission" date="2016-02" db="EMBL/GenBank/DDBJ databases">
        <title>Draft Genome for Tepidibacillus decaturensis nov. sp. Strain Z9, an Anaerobic, Moderately Thermophilic and Heterotrophic Bacterium from Deep Subsurface of the Illinois Basin, USA.</title>
        <authorList>
            <person name="Dong Y."/>
            <person name="Chang J.Y."/>
            <person name="Sanford R."/>
            <person name="Fouke B.W."/>
        </authorList>
    </citation>
    <scope>NUCLEOTIDE SEQUENCE [LARGE SCALE GENOMIC DNA]</scope>
    <source>
        <strain evidence="1 2">Z9</strain>
    </source>
</reference>
<dbReference type="STRING" id="1413211.U473_06680"/>
<accession>A0A135L4F7</accession>
<protein>
    <submittedName>
        <fullName evidence="1">Uncharacterized protein</fullName>
    </submittedName>
</protein>
<gene>
    <name evidence="1" type="ORF">U473_06680</name>
</gene>
<keyword evidence="2" id="KW-1185">Reference proteome</keyword>
<proteinExistence type="predicted"/>